<keyword evidence="1 2" id="KW-0732">Signal</keyword>
<accession>A0A495MLK6</accession>
<evidence type="ECO:0000259" key="3">
    <source>
        <dbReference type="Pfam" id="PF18962"/>
    </source>
</evidence>
<evidence type="ECO:0000313" key="6">
    <source>
        <dbReference type="Proteomes" id="UP000277579"/>
    </source>
</evidence>
<evidence type="ECO:0000313" key="5">
    <source>
        <dbReference type="EMBL" id="RKS26260.1"/>
    </source>
</evidence>
<feature type="signal peptide" evidence="2">
    <location>
        <begin position="1"/>
        <end position="19"/>
    </location>
</feature>
<feature type="chain" id="PRO_5019844853" evidence="2">
    <location>
        <begin position="20"/>
        <end position="764"/>
    </location>
</feature>
<evidence type="ECO:0000256" key="2">
    <source>
        <dbReference type="SAM" id="SignalP"/>
    </source>
</evidence>
<comment type="caution">
    <text evidence="5">The sequence shown here is derived from an EMBL/GenBank/DDBJ whole genome shotgun (WGS) entry which is preliminary data.</text>
</comment>
<dbReference type="InterPro" id="IPR026444">
    <property type="entry name" value="Secre_tail"/>
</dbReference>
<dbReference type="NCBIfam" id="TIGR04183">
    <property type="entry name" value="Por_Secre_tail"/>
    <property type="match status" value="1"/>
</dbReference>
<dbReference type="InterPro" id="IPR015943">
    <property type="entry name" value="WD40/YVTN_repeat-like_dom_sf"/>
</dbReference>
<dbReference type="OrthoDB" id="9807410at2"/>
<dbReference type="RefSeq" id="WP_121375594.1">
    <property type="nucleotide sequence ID" value="NZ_RBLC01000001.1"/>
</dbReference>
<evidence type="ECO:0000256" key="1">
    <source>
        <dbReference type="ARBA" id="ARBA00022729"/>
    </source>
</evidence>
<protein>
    <submittedName>
        <fullName evidence="5">Putative secreted protein (Por secretion system target)</fullName>
    </submittedName>
</protein>
<reference evidence="5 6" key="1">
    <citation type="submission" date="2018-10" db="EMBL/GenBank/DDBJ databases">
        <title>Genomic Encyclopedia of Archaeal and Bacterial Type Strains, Phase II (KMG-II): from individual species to whole genera.</title>
        <authorList>
            <person name="Goeker M."/>
        </authorList>
    </citation>
    <scope>NUCLEOTIDE SEQUENCE [LARGE SCALE GENOMIC DNA]</scope>
    <source>
        <strain evidence="5 6">DSM 29537</strain>
    </source>
</reference>
<dbReference type="InterPro" id="IPR048954">
    <property type="entry name" value="PorZ_N"/>
</dbReference>
<dbReference type="SUPFAM" id="SSF101898">
    <property type="entry name" value="NHL repeat"/>
    <property type="match status" value="2"/>
</dbReference>
<evidence type="ECO:0000259" key="4">
    <source>
        <dbReference type="Pfam" id="PF21544"/>
    </source>
</evidence>
<dbReference type="Pfam" id="PF21544">
    <property type="entry name" value="PorZ_N_b_propeller"/>
    <property type="match status" value="1"/>
</dbReference>
<dbReference type="Proteomes" id="UP000277579">
    <property type="component" value="Unassembled WGS sequence"/>
</dbReference>
<dbReference type="EMBL" id="RBLC01000001">
    <property type="protein sequence ID" value="RKS26260.1"/>
    <property type="molecule type" value="Genomic_DNA"/>
</dbReference>
<keyword evidence="6" id="KW-1185">Reference proteome</keyword>
<sequence length="764" mass="84464">MKKHFLIFLFSFFIQITFAQNNQLWKGYFSYNEVNDLAESTTKITGSTLKTMFSKNLATNELKTITTIDGLSGQDITAIYYSQAFNKTIIGHANGLMLILTESTGNILIVPGIRDQAGLTPNRKRINHFYEHEGKLYISCDFGLVQYDLATLGFGDTYLLGPAGEEVKVYQSTVLNNFIYVATAESGIRRADLSNPNLNDFSQWQTFDAGIWTGIVTHNNQIVAVSANRVARHTGGTFTTMTSLVQPGIDIRSYQDNLVVTTVNHVYSYNQTFSQTAHIVSTSIPNMTAAFNCATIVGGDFYIGTKENGIITASLLNTTTFQVIKPDGPARNNIFAIQTTPSNKLWAVYGGYNVFYVPDLSTNGVSKFSENGWLNIPFSEVLGANSLSRITVNPTNENQVYISSFHSGILKIENDAVVARYDHTTQNGPESLFFAPDPNYKSVRINGAAFDRSGNLWFNNTRIENAMKVLKTNGSWESFSIDGFATNFLEQDYGRMVIDKNGTKWFVSSINGVIGFNENVTPKFKLAASDEDAGNPLIKNAIAVAVDNRNQLWIGTMQGLRILPSIDRFMSEDNLETNPIIIIDDGLPQELLYEQFITDIVVDGANNKWIGTADSGVFLLSPNGQETLHRFTRENSPLPSNSINDIDINGETGEVFFATTAGLVSFKGTSTKENDDLSQVYIYPNPVRPEFTGTVKISGLIDDANIKITDIEGNLVYETTSEGGTIEWDTKAFGKYRVASGVYMVFIASKDGTETKVKKVMIIR</sequence>
<gene>
    <name evidence="5" type="ORF">CLV94_1317</name>
</gene>
<name>A0A495MLK6_9FLAO</name>
<feature type="domain" description="Secretion system C-terminal sorting" evidence="3">
    <location>
        <begin position="682"/>
        <end position="762"/>
    </location>
</feature>
<dbReference type="Gene3D" id="2.130.10.10">
    <property type="entry name" value="YVTN repeat-like/Quinoprotein amine dehydrogenase"/>
    <property type="match status" value="2"/>
</dbReference>
<dbReference type="Pfam" id="PF18962">
    <property type="entry name" value="Por_Secre_tail"/>
    <property type="match status" value="1"/>
</dbReference>
<proteinExistence type="predicted"/>
<organism evidence="5 6">
    <name type="scientific">Flavobacterium endophyticum</name>
    <dbReference type="NCBI Taxonomy" id="1540163"/>
    <lineage>
        <taxon>Bacteria</taxon>
        <taxon>Pseudomonadati</taxon>
        <taxon>Bacteroidota</taxon>
        <taxon>Flavobacteriia</taxon>
        <taxon>Flavobacteriales</taxon>
        <taxon>Flavobacteriaceae</taxon>
        <taxon>Flavobacterium</taxon>
    </lineage>
</organism>
<feature type="domain" description="PorZ N-terminal beta-propeller" evidence="4">
    <location>
        <begin position="51"/>
        <end position="205"/>
    </location>
</feature>
<dbReference type="AlphaFoldDB" id="A0A495MLK6"/>